<comment type="caution">
    <text evidence="1">The sequence shown here is derived from an EMBL/GenBank/DDBJ whole genome shotgun (WGS) entry which is preliminary data.</text>
</comment>
<organism evidence="1 2">
    <name type="scientific">Trifolium medium</name>
    <dbReference type="NCBI Taxonomy" id="97028"/>
    <lineage>
        <taxon>Eukaryota</taxon>
        <taxon>Viridiplantae</taxon>
        <taxon>Streptophyta</taxon>
        <taxon>Embryophyta</taxon>
        <taxon>Tracheophyta</taxon>
        <taxon>Spermatophyta</taxon>
        <taxon>Magnoliopsida</taxon>
        <taxon>eudicotyledons</taxon>
        <taxon>Gunneridae</taxon>
        <taxon>Pentapetalae</taxon>
        <taxon>rosids</taxon>
        <taxon>fabids</taxon>
        <taxon>Fabales</taxon>
        <taxon>Fabaceae</taxon>
        <taxon>Papilionoideae</taxon>
        <taxon>50 kb inversion clade</taxon>
        <taxon>NPAAA clade</taxon>
        <taxon>Hologalegina</taxon>
        <taxon>IRL clade</taxon>
        <taxon>Trifolieae</taxon>
        <taxon>Trifolium</taxon>
    </lineage>
</organism>
<proteinExistence type="predicted"/>
<dbReference type="EMBL" id="LXQA010279770">
    <property type="protein sequence ID" value="MCI40445.1"/>
    <property type="molecule type" value="Genomic_DNA"/>
</dbReference>
<dbReference type="Pfam" id="PF14223">
    <property type="entry name" value="Retrotran_gag_2"/>
    <property type="match status" value="1"/>
</dbReference>
<accession>A0A392RXV2</accession>
<feature type="non-terminal residue" evidence="1">
    <location>
        <position position="111"/>
    </location>
</feature>
<protein>
    <submittedName>
        <fullName evidence="1">Retrovirus-related Pol polyprotein from transposon TNT 1-94</fullName>
    </submittedName>
</protein>
<dbReference type="AlphaFoldDB" id="A0A392RXV2"/>
<evidence type="ECO:0000313" key="2">
    <source>
        <dbReference type="Proteomes" id="UP000265520"/>
    </source>
</evidence>
<dbReference type="Proteomes" id="UP000265520">
    <property type="component" value="Unassembled WGS sequence"/>
</dbReference>
<name>A0A392RXV2_9FABA</name>
<dbReference type="PANTHER" id="PTHR35317">
    <property type="entry name" value="OS04G0629600 PROTEIN"/>
    <property type="match status" value="1"/>
</dbReference>
<sequence>MTAHGERLEPVVIVEKVLRSMTPKFNYVVCSIEKSNDVTTLSIDELQSSLLFHEQRMKSQSEKDEEQALKIFDPGRGNVARGRGCGGSRGRGRGRINKEEIECYKCHKLGH</sequence>
<keyword evidence="2" id="KW-1185">Reference proteome</keyword>
<evidence type="ECO:0000313" key="1">
    <source>
        <dbReference type="EMBL" id="MCI40445.1"/>
    </source>
</evidence>
<dbReference type="PANTHER" id="PTHR35317:SF27">
    <property type="entry name" value="RETROVIRUS-RELATED POL POLYPROTEIN FROM TRANSPOSON TNT 1-94"/>
    <property type="match status" value="1"/>
</dbReference>
<reference evidence="1 2" key="1">
    <citation type="journal article" date="2018" name="Front. Plant Sci.">
        <title>Red Clover (Trifolium pratense) and Zigzag Clover (T. medium) - A Picture of Genomic Similarities and Differences.</title>
        <authorList>
            <person name="Dluhosova J."/>
            <person name="Istvanek J."/>
            <person name="Nedelnik J."/>
            <person name="Repkova J."/>
        </authorList>
    </citation>
    <scope>NUCLEOTIDE SEQUENCE [LARGE SCALE GENOMIC DNA]</scope>
    <source>
        <strain evidence="2">cv. 10/8</strain>
        <tissue evidence="1">Leaf</tissue>
    </source>
</reference>